<comment type="similarity">
    <text evidence="1">Belongs to the FAH family.</text>
</comment>
<protein>
    <submittedName>
        <fullName evidence="4">Fumarylacetoacetate hydrolase family protein</fullName>
    </submittedName>
</protein>
<keyword evidence="5" id="KW-1185">Reference proteome</keyword>
<gene>
    <name evidence="4" type="ORF">IDH44_07380</name>
</gene>
<dbReference type="SUPFAM" id="SSF56529">
    <property type="entry name" value="FAH"/>
    <property type="match status" value="1"/>
</dbReference>
<comment type="caution">
    <text evidence="4">The sequence shown here is derived from an EMBL/GenBank/DDBJ whole genome shotgun (WGS) entry which is preliminary data.</text>
</comment>
<dbReference type="InterPro" id="IPR036663">
    <property type="entry name" value="Fumarylacetoacetase_C_sf"/>
</dbReference>
<dbReference type="EMBL" id="JACXIZ010000013">
    <property type="protein sequence ID" value="MBD2845007.1"/>
    <property type="molecule type" value="Genomic_DNA"/>
</dbReference>
<evidence type="ECO:0000256" key="2">
    <source>
        <dbReference type="ARBA" id="ARBA00022723"/>
    </source>
</evidence>
<sequence length="208" mass="22645">MNAIRNVYGVGRNYRMHAAELGNAVPDSPMLFMKPTHALKPMDGRVVELPGDEGAVHYEAELVVRIGAPYEAGAPADALIDGFALGLDLTLREVQEQLKQQRHPWLRAKGFAGSAPLTAFRPIQGTAALSAEMFSLRINGEERQRGHISEMIFNLQTLLDHIGAHYGLGPGDVVYTGTPAGVGELRDGDEPALYWGEELLGSCKIAWR</sequence>
<name>A0A927BQQ6_9BACL</name>
<keyword evidence="4" id="KW-0378">Hydrolase</keyword>
<dbReference type="PANTHER" id="PTHR11820:SF7">
    <property type="entry name" value="ACYLPYRUVASE FAHD1, MITOCHONDRIAL"/>
    <property type="match status" value="1"/>
</dbReference>
<reference evidence="4" key="1">
    <citation type="submission" date="2020-09" db="EMBL/GenBank/DDBJ databases">
        <title>A novel bacterium of genus Paenibacillus, isolated from South China Sea.</title>
        <authorList>
            <person name="Huang H."/>
            <person name="Mo K."/>
            <person name="Hu Y."/>
        </authorList>
    </citation>
    <scope>NUCLEOTIDE SEQUENCE</scope>
    <source>
        <strain evidence="4">IB182496</strain>
    </source>
</reference>
<evidence type="ECO:0000313" key="4">
    <source>
        <dbReference type="EMBL" id="MBD2845007.1"/>
    </source>
</evidence>
<dbReference type="Proteomes" id="UP000621560">
    <property type="component" value="Unassembled WGS sequence"/>
</dbReference>
<proteinExistence type="inferred from homology"/>
<dbReference type="Pfam" id="PF01557">
    <property type="entry name" value="FAA_hydrolase"/>
    <property type="match status" value="1"/>
</dbReference>
<feature type="domain" description="Fumarylacetoacetase-like C-terminal" evidence="3">
    <location>
        <begin position="7"/>
        <end position="190"/>
    </location>
</feature>
<dbReference type="PANTHER" id="PTHR11820">
    <property type="entry name" value="ACYLPYRUVASE"/>
    <property type="match status" value="1"/>
</dbReference>
<accession>A0A927BQQ6</accession>
<evidence type="ECO:0000259" key="3">
    <source>
        <dbReference type="Pfam" id="PF01557"/>
    </source>
</evidence>
<evidence type="ECO:0000313" key="5">
    <source>
        <dbReference type="Proteomes" id="UP000621560"/>
    </source>
</evidence>
<dbReference type="RefSeq" id="WP_190916188.1">
    <property type="nucleotide sequence ID" value="NZ_JACXIZ010000013.1"/>
</dbReference>
<dbReference type="GO" id="GO:0018773">
    <property type="term" value="F:acetylpyruvate hydrolase activity"/>
    <property type="evidence" value="ECO:0007669"/>
    <property type="project" value="TreeGrafter"/>
</dbReference>
<dbReference type="InterPro" id="IPR011234">
    <property type="entry name" value="Fumarylacetoacetase-like_C"/>
</dbReference>
<dbReference type="Gene3D" id="3.90.850.10">
    <property type="entry name" value="Fumarylacetoacetase-like, C-terminal domain"/>
    <property type="match status" value="1"/>
</dbReference>
<keyword evidence="2" id="KW-0479">Metal-binding</keyword>
<evidence type="ECO:0000256" key="1">
    <source>
        <dbReference type="ARBA" id="ARBA00010211"/>
    </source>
</evidence>
<organism evidence="4 5">
    <name type="scientific">Paenibacillus sabuli</name>
    <dbReference type="NCBI Taxonomy" id="2772509"/>
    <lineage>
        <taxon>Bacteria</taxon>
        <taxon>Bacillati</taxon>
        <taxon>Bacillota</taxon>
        <taxon>Bacilli</taxon>
        <taxon>Bacillales</taxon>
        <taxon>Paenibacillaceae</taxon>
        <taxon>Paenibacillus</taxon>
    </lineage>
</organism>
<dbReference type="GO" id="GO:0046872">
    <property type="term" value="F:metal ion binding"/>
    <property type="evidence" value="ECO:0007669"/>
    <property type="project" value="UniProtKB-KW"/>
</dbReference>
<dbReference type="AlphaFoldDB" id="A0A927BQQ6"/>